<protein>
    <recommendedName>
        <fullName evidence="9">Krueppel homolog 2</fullName>
    </recommendedName>
</protein>
<keyword evidence="8" id="KW-1185">Reference proteome</keyword>
<dbReference type="GO" id="GO:0016020">
    <property type="term" value="C:membrane"/>
    <property type="evidence" value="ECO:0007669"/>
    <property type="project" value="UniProtKB-SubCell"/>
</dbReference>
<evidence type="ECO:0000313" key="8">
    <source>
        <dbReference type="Proteomes" id="UP001168990"/>
    </source>
</evidence>
<comment type="subcellular location">
    <subcellularLocation>
        <location evidence="1">Membrane</location>
        <topology evidence="1">Multi-pass membrane protein</topology>
    </subcellularLocation>
</comment>
<comment type="caution">
    <text evidence="7">The sequence shown here is derived from an EMBL/GenBank/DDBJ whole genome shotgun (WGS) entry which is preliminary data.</text>
</comment>
<dbReference type="GO" id="GO:0005783">
    <property type="term" value="C:endoplasmic reticulum"/>
    <property type="evidence" value="ECO:0007669"/>
    <property type="project" value="TreeGrafter"/>
</dbReference>
<feature type="transmembrane region" description="Helical" evidence="6">
    <location>
        <begin position="154"/>
        <end position="180"/>
    </location>
</feature>
<dbReference type="EMBL" id="JAQQBS010000001">
    <property type="protein sequence ID" value="KAK0175886.1"/>
    <property type="molecule type" value="Genomic_DNA"/>
</dbReference>
<evidence type="ECO:0000256" key="6">
    <source>
        <dbReference type="SAM" id="Phobius"/>
    </source>
</evidence>
<keyword evidence="4 6" id="KW-1133">Transmembrane helix</keyword>
<keyword evidence="5 6" id="KW-0472">Membrane</keyword>
<evidence type="ECO:0000256" key="2">
    <source>
        <dbReference type="ARBA" id="ARBA00007322"/>
    </source>
</evidence>
<keyword evidence="3 6" id="KW-0812">Transmembrane</keyword>
<proteinExistence type="inferred from homology"/>
<evidence type="ECO:0000256" key="3">
    <source>
        <dbReference type="ARBA" id="ARBA00022692"/>
    </source>
</evidence>
<dbReference type="AlphaFoldDB" id="A0AA39KW82"/>
<feature type="transmembrane region" description="Helical" evidence="6">
    <location>
        <begin position="215"/>
        <end position="248"/>
    </location>
</feature>
<evidence type="ECO:0000256" key="5">
    <source>
        <dbReference type="ARBA" id="ARBA00023136"/>
    </source>
</evidence>
<reference evidence="7" key="2">
    <citation type="submission" date="2023-03" db="EMBL/GenBank/DDBJ databases">
        <authorList>
            <person name="Inwood S.N."/>
            <person name="Skelly J.G."/>
            <person name="Guhlin J."/>
            <person name="Harrop T.W.R."/>
            <person name="Goldson S.G."/>
            <person name="Dearden P.K."/>
        </authorList>
    </citation>
    <scope>NUCLEOTIDE SEQUENCE</scope>
    <source>
        <strain evidence="7">Irish</strain>
        <tissue evidence="7">Whole body</tissue>
    </source>
</reference>
<dbReference type="GO" id="GO:0061024">
    <property type="term" value="P:membrane organization"/>
    <property type="evidence" value="ECO:0007669"/>
    <property type="project" value="TreeGrafter"/>
</dbReference>
<reference evidence="7" key="1">
    <citation type="journal article" date="2023" name="bioRxiv">
        <title>Scaffold-level genome assemblies of two parasitoid biocontrol wasps reveal the parthenogenesis mechanism and an associated novel virus.</title>
        <authorList>
            <person name="Inwood S."/>
            <person name="Skelly J."/>
            <person name="Guhlin J."/>
            <person name="Harrop T."/>
            <person name="Goldson S."/>
            <person name="Dearden P."/>
        </authorList>
    </citation>
    <scope>NUCLEOTIDE SEQUENCE</scope>
    <source>
        <strain evidence="7">Irish</strain>
        <tissue evidence="7">Whole body</tissue>
    </source>
</reference>
<dbReference type="Proteomes" id="UP001168990">
    <property type="component" value="Unassembled WGS sequence"/>
</dbReference>
<accession>A0AA39KW82</accession>
<gene>
    <name evidence="7" type="ORF">PV328_000078</name>
</gene>
<feature type="transmembrane region" description="Helical" evidence="6">
    <location>
        <begin position="86"/>
        <end position="107"/>
    </location>
</feature>
<comment type="similarity">
    <text evidence="2">Belongs to the PER33/POM33 family.</text>
</comment>
<dbReference type="InterPro" id="IPR005344">
    <property type="entry name" value="TMEM33/Pom33"/>
</dbReference>
<sequence length="308" mass="34633">MRIYAIEVPSAIVSIVVTLEVYTCNFFSSFASQTGEAATEKFVNSKLKDQPKMADSSSTTSADSSTQIEKGWGALKKHVISNKIMAGLWATRLFTLLFTIGYIIPLFGNPYNAYYKVLMSSAATSALRLHQRVPVVQLNLQFVEMLLLEDSCHYLLYSLIFLYVSPVTLVLVPLFLFALLHFASYSLTLLDALGQNSCWPVRLAISLVEFQSRNILRLCALCEIMILPLTIILVFTGRAGLLTPFVYYQFLKMRLSSRRNQYTRNTFYEIRTALTAASVSPSLPGFLRYAVKIILTITQQMEPAPVQQ</sequence>
<dbReference type="PANTHER" id="PTHR12703:SF4">
    <property type="entry name" value="TRANSMEMBRANE PROTEIN 33"/>
    <property type="match status" value="1"/>
</dbReference>
<evidence type="ECO:0008006" key="9">
    <source>
        <dbReference type="Google" id="ProtNLM"/>
    </source>
</evidence>
<evidence type="ECO:0000313" key="7">
    <source>
        <dbReference type="EMBL" id="KAK0175886.1"/>
    </source>
</evidence>
<evidence type="ECO:0000256" key="4">
    <source>
        <dbReference type="ARBA" id="ARBA00022989"/>
    </source>
</evidence>
<evidence type="ECO:0000256" key="1">
    <source>
        <dbReference type="ARBA" id="ARBA00004141"/>
    </source>
</evidence>
<dbReference type="Pfam" id="PF03661">
    <property type="entry name" value="TMEM33_Pom33"/>
    <property type="match status" value="1"/>
</dbReference>
<dbReference type="PANTHER" id="PTHR12703">
    <property type="entry name" value="TRANSMEMBRANE PROTEIN 33"/>
    <property type="match status" value="1"/>
</dbReference>
<organism evidence="7 8">
    <name type="scientific">Microctonus aethiopoides</name>
    <dbReference type="NCBI Taxonomy" id="144406"/>
    <lineage>
        <taxon>Eukaryota</taxon>
        <taxon>Metazoa</taxon>
        <taxon>Ecdysozoa</taxon>
        <taxon>Arthropoda</taxon>
        <taxon>Hexapoda</taxon>
        <taxon>Insecta</taxon>
        <taxon>Pterygota</taxon>
        <taxon>Neoptera</taxon>
        <taxon>Endopterygota</taxon>
        <taxon>Hymenoptera</taxon>
        <taxon>Apocrita</taxon>
        <taxon>Ichneumonoidea</taxon>
        <taxon>Braconidae</taxon>
        <taxon>Euphorinae</taxon>
        <taxon>Microctonus</taxon>
    </lineage>
</organism>
<name>A0AA39KW82_9HYME</name>
<dbReference type="InterPro" id="IPR051645">
    <property type="entry name" value="PER33/POM33_regulator"/>
</dbReference>
<dbReference type="GO" id="GO:0071786">
    <property type="term" value="P:endoplasmic reticulum tubular network organization"/>
    <property type="evidence" value="ECO:0007669"/>
    <property type="project" value="TreeGrafter"/>
</dbReference>